<keyword evidence="3" id="KW-1185">Reference proteome</keyword>
<feature type="transmembrane region" description="Helical" evidence="1">
    <location>
        <begin position="12"/>
        <end position="34"/>
    </location>
</feature>
<sequence>MDPPPVNQTIGVFAVLVLVSTVVGAVAFSVRATVSSIYRKRASFDEESVAFSRTQEEHVRISPGQFHQQQSPVTDDFKNWNPLRRKISESPTNPFNEHENEVTSPSPQAVMSVTDDVSTVYSSESSCPGTPQIDVIGLSSASYMKRFVYSASDLRSLKASVEQRAVSVPVHKQEDGTSRSKVRLSQLLKFTYQIPRRHYQDVGSLNVAVDEILNGVESDPFMKTMSLFHFVTIGSTEQTYDNPYFFTRPFHRVISWCSDPSVLTEEPESLQMCIADVLVCWSWNQWCCANGARARGSEIIRVLAQAASMAPDETYHCVVQGEVMAVLCSMYTGLAHFAPNVQKPILFKIATVMKACSSTAPCNAHRDLVPILAHAVSSTSRQSNLVVLYECLSVLVSPHRQCCLEYRDLAPPTSDLLALLRHGLWTRQSSEVREKARVLAEKLGEEFEQMEEWCDQGDTTSESLDNIVAPGAWSMFK</sequence>
<gene>
    <name evidence="2" type="ORF">CXQ85_001856</name>
</gene>
<keyword evidence="1" id="KW-0472">Membrane</keyword>
<evidence type="ECO:0000313" key="2">
    <source>
        <dbReference type="EMBL" id="PVH20077.1"/>
    </source>
</evidence>
<dbReference type="GeneID" id="37007187"/>
<accession>A0A2V1AP94</accession>
<reference evidence="2 3" key="1">
    <citation type="submission" date="2017-12" db="EMBL/GenBank/DDBJ databases">
        <title>Genome Sequence of a Multidrug-Resistant Candida haemulonii Isolate from a Patient with Chronic Leg Ulcers in Israel.</title>
        <authorList>
            <person name="Chow N.A."/>
            <person name="Gade L."/>
            <person name="Batra D."/>
            <person name="Rowe L.A."/>
            <person name="Ben-Ami R."/>
            <person name="Loparev V.N."/>
            <person name="Litvintseva A.P."/>
        </authorList>
    </citation>
    <scope>NUCLEOTIDE SEQUENCE [LARGE SCALE GENOMIC DNA]</scope>
    <source>
        <strain evidence="2 3">B11899</strain>
    </source>
</reference>
<proteinExistence type="predicted"/>
<organism evidence="2 3">
    <name type="scientific">Candidozyma haemuli</name>
    <dbReference type="NCBI Taxonomy" id="45357"/>
    <lineage>
        <taxon>Eukaryota</taxon>
        <taxon>Fungi</taxon>
        <taxon>Dikarya</taxon>
        <taxon>Ascomycota</taxon>
        <taxon>Saccharomycotina</taxon>
        <taxon>Pichiomycetes</taxon>
        <taxon>Metschnikowiaceae</taxon>
        <taxon>Candidozyma</taxon>
    </lineage>
</organism>
<evidence type="ECO:0000256" key="1">
    <source>
        <dbReference type="SAM" id="Phobius"/>
    </source>
</evidence>
<keyword evidence="1" id="KW-0812">Transmembrane</keyword>
<dbReference type="OrthoDB" id="4092221at2759"/>
<dbReference type="AlphaFoldDB" id="A0A2V1AP94"/>
<name>A0A2V1AP94_9ASCO</name>
<keyword evidence="1" id="KW-1133">Transmembrane helix</keyword>
<dbReference type="Proteomes" id="UP000244309">
    <property type="component" value="Unassembled WGS sequence"/>
</dbReference>
<dbReference type="RefSeq" id="XP_025341017.1">
    <property type="nucleotide sequence ID" value="XM_025485552.1"/>
</dbReference>
<protein>
    <submittedName>
        <fullName evidence="2">Uncharacterized protein</fullName>
    </submittedName>
</protein>
<comment type="caution">
    <text evidence="2">The sequence shown here is derived from an EMBL/GenBank/DDBJ whole genome shotgun (WGS) entry which is preliminary data.</text>
</comment>
<dbReference type="VEuPathDB" id="FungiDB:CXQ85_001856"/>
<evidence type="ECO:0000313" key="3">
    <source>
        <dbReference type="Proteomes" id="UP000244309"/>
    </source>
</evidence>
<dbReference type="EMBL" id="PKFO01000003">
    <property type="protein sequence ID" value="PVH20077.1"/>
    <property type="molecule type" value="Genomic_DNA"/>
</dbReference>